<dbReference type="EMBL" id="BNAB01000012">
    <property type="protein sequence ID" value="GHE03351.1"/>
    <property type="molecule type" value="Genomic_DNA"/>
</dbReference>
<comment type="subcellular location">
    <subcellularLocation>
        <location evidence="1">Membrane</location>
        <topology evidence="1">Multi-pass membrane protein</topology>
    </subcellularLocation>
</comment>
<feature type="transmembrane region" description="Helical" evidence="6">
    <location>
        <begin position="20"/>
        <end position="41"/>
    </location>
</feature>
<dbReference type="Proteomes" id="UP000634647">
    <property type="component" value="Unassembled WGS sequence"/>
</dbReference>
<name>A0AAN4USH0_9RHOB</name>
<reference evidence="7" key="3">
    <citation type="submission" date="2023-06" db="EMBL/GenBank/DDBJ databases">
        <authorList>
            <person name="Sun Q."/>
            <person name="Zhou Y."/>
        </authorList>
    </citation>
    <scope>NUCLEOTIDE SEQUENCE</scope>
    <source>
        <strain evidence="7">CGMCC 1.10859</strain>
    </source>
</reference>
<feature type="binding site" evidence="5">
    <location>
        <position position="194"/>
    </location>
    <ligand>
        <name>Zn(2+)</name>
        <dbReference type="ChEBI" id="CHEBI:29105"/>
    </ligand>
</feature>
<evidence type="ECO:0000256" key="6">
    <source>
        <dbReference type="SAM" id="Phobius"/>
    </source>
</evidence>
<keyword evidence="5" id="KW-0862">Zinc</keyword>
<dbReference type="PANTHER" id="PTHR20855">
    <property type="entry name" value="ADIPOR/PROGESTIN RECEPTOR-RELATED"/>
    <property type="match status" value="1"/>
</dbReference>
<dbReference type="RefSeq" id="WP_035846382.1">
    <property type="nucleotide sequence ID" value="NZ_BNAB01000012.1"/>
</dbReference>
<evidence type="ECO:0000313" key="9">
    <source>
        <dbReference type="Proteomes" id="UP000199541"/>
    </source>
</evidence>
<evidence type="ECO:0000256" key="2">
    <source>
        <dbReference type="ARBA" id="ARBA00022692"/>
    </source>
</evidence>
<organism evidence="7 10">
    <name type="scientific">Allgaiera indica</name>
    <dbReference type="NCBI Taxonomy" id="765699"/>
    <lineage>
        <taxon>Bacteria</taxon>
        <taxon>Pseudomonadati</taxon>
        <taxon>Pseudomonadota</taxon>
        <taxon>Alphaproteobacteria</taxon>
        <taxon>Rhodobacterales</taxon>
        <taxon>Paracoccaceae</taxon>
        <taxon>Allgaiera</taxon>
    </lineage>
</organism>
<dbReference type="AlphaFoldDB" id="A0AAN4USH0"/>
<keyword evidence="4 6" id="KW-0472">Membrane</keyword>
<feature type="transmembrane region" description="Helical" evidence="6">
    <location>
        <begin position="135"/>
        <end position="157"/>
    </location>
</feature>
<protein>
    <submittedName>
        <fullName evidence="8">Hemolysin III</fullName>
    </submittedName>
    <submittedName>
        <fullName evidence="7">Hly-III family protein</fullName>
    </submittedName>
</protein>
<comment type="caution">
    <text evidence="7">The sequence shown here is derived from an EMBL/GenBank/DDBJ whole genome shotgun (WGS) entry which is preliminary data.</text>
</comment>
<dbReference type="InterPro" id="IPR004254">
    <property type="entry name" value="AdipoR/HlyIII-related"/>
</dbReference>
<evidence type="ECO:0000313" key="10">
    <source>
        <dbReference type="Proteomes" id="UP000634647"/>
    </source>
</evidence>
<dbReference type="PANTHER" id="PTHR20855:SF3">
    <property type="entry name" value="LD03007P"/>
    <property type="match status" value="1"/>
</dbReference>
<dbReference type="Pfam" id="PF03006">
    <property type="entry name" value="HlyIII"/>
    <property type="match status" value="1"/>
</dbReference>
<dbReference type="GO" id="GO:0046872">
    <property type="term" value="F:metal ion binding"/>
    <property type="evidence" value="ECO:0007669"/>
    <property type="project" value="UniProtKB-KW"/>
</dbReference>
<keyword evidence="3 6" id="KW-1133">Transmembrane helix</keyword>
<reference evidence="8 9" key="2">
    <citation type="submission" date="2016-10" db="EMBL/GenBank/DDBJ databases">
        <authorList>
            <person name="Varghese N."/>
            <person name="Submissions S."/>
        </authorList>
    </citation>
    <scope>NUCLEOTIDE SEQUENCE [LARGE SCALE GENOMIC DNA]</scope>
    <source>
        <strain evidence="8 9">DSM 24802</strain>
    </source>
</reference>
<dbReference type="Proteomes" id="UP000199541">
    <property type="component" value="Unassembled WGS sequence"/>
</dbReference>
<accession>A0AAN4USH0</accession>
<reference evidence="7" key="1">
    <citation type="journal article" date="2014" name="Int. J. Syst. Evol. Microbiol.">
        <title>Complete genome sequence of Corynebacterium casei LMG S-19264T (=DSM 44701T), isolated from a smear-ripened cheese.</title>
        <authorList>
            <consortium name="US DOE Joint Genome Institute (JGI-PGF)"/>
            <person name="Walter F."/>
            <person name="Albersmeier A."/>
            <person name="Kalinowski J."/>
            <person name="Ruckert C."/>
        </authorList>
    </citation>
    <scope>NUCLEOTIDE SEQUENCE</scope>
    <source>
        <strain evidence="7">CGMCC 1.10859</strain>
    </source>
</reference>
<feature type="transmembrane region" description="Helical" evidence="6">
    <location>
        <begin position="163"/>
        <end position="183"/>
    </location>
</feature>
<keyword evidence="2 6" id="KW-0812">Transmembrane</keyword>
<keyword evidence="9" id="KW-1185">Reference proteome</keyword>
<evidence type="ECO:0000256" key="5">
    <source>
        <dbReference type="PIRSR" id="PIRSR604254-1"/>
    </source>
</evidence>
<feature type="transmembrane region" description="Helical" evidence="6">
    <location>
        <begin position="195"/>
        <end position="215"/>
    </location>
</feature>
<evidence type="ECO:0000256" key="3">
    <source>
        <dbReference type="ARBA" id="ARBA00022989"/>
    </source>
</evidence>
<feature type="transmembrane region" description="Helical" evidence="6">
    <location>
        <begin position="110"/>
        <end position="128"/>
    </location>
</feature>
<proteinExistence type="predicted"/>
<dbReference type="EMBL" id="FNOB01000012">
    <property type="protein sequence ID" value="SDX23850.1"/>
    <property type="molecule type" value="Genomic_DNA"/>
</dbReference>
<dbReference type="GO" id="GO:0016020">
    <property type="term" value="C:membrane"/>
    <property type="evidence" value="ECO:0007669"/>
    <property type="project" value="UniProtKB-SubCell"/>
</dbReference>
<gene>
    <name evidence="7" type="ORF">GCM10008024_26260</name>
    <name evidence="8" type="ORF">SAMN05444006_11265</name>
</gene>
<sequence length="217" mass="22835">MARAPRIRYSRAEEVSDLIVHLSGVGLMLVAVPVLIALTVARGAGEALVAGVAVYGATLIAMLGFSALYNTLGRHRWRGLLRRLDHSAIYAKIAGTYTPFALVAGSQSGWLLTGLWTAALAGVGLKMISPARLRGLALMLYLGMGWAGIVAGGGLLVALSPAVIALIVIGGLIYTGGVVFYLMDRIPFHYTLWHVFVLAATAVFYAAVTTLVVQVTA</sequence>
<evidence type="ECO:0000313" key="7">
    <source>
        <dbReference type="EMBL" id="GHE03351.1"/>
    </source>
</evidence>
<evidence type="ECO:0000313" key="8">
    <source>
        <dbReference type="EMBL" id="SDX23850.1"/>
    </source>
</evidence>
<evidence type="ECO:0000256" key="4">
    <source>
        <dbReference type="ARBA" id="ARBA00023136"/>
    </source>
</evidence>
<keyword evidence="5" id="KW-0479">Metal-binding</keyword>
<feature type="transmembrane region" description="Helical" evidence="6">
    <location>
        <begin position="47"/>
        <end position="72"/>
    </location>
</feature>
<evidence type="ECO:0000256" key="1">
    <source>
        <dbReference type="ARBA" id="ARBA00004141"/>
    </source>
</evidence>